<dbReference type="Proteomes" id="UP000017052">
    <property type="component" value="Unassembled WGS sequence"/>
</dbReference>
<gene>
    <name evidence="1" type="ORF">HMPREF0682_2881</name>
</gene>
<accession>U2S5D5</accession>
<evidence type="ECO:0000313" key="2">
    <source>
        <dbReference type="Proteomes" id="UP000017052"/>
    </source>
</evidence>
<dbReference type="AlphaFoldDB" id="U2S5D5"/>
<comment type="caution">
    <text evidence="1">The sequence shown here is derived from an EMBL/GenBank/DDBJ whole genome shotgun (WGS) entry which is preliminary data.</text>
</comment>
<sequence length="73" mass="8186">MTRNNQGTGRGPHVITRLPRARMQDLYRRIHAAVNGDLPPAGSRRLGPYQGIRPVLASLRLFSRVHVHSSIVH</sequence>
<dbReference type="EMBL" id="ACVN02000145">
    <property type="protein sequence ID" value="ERK57972.1"/>
    <property type="molecule type" value="Genomic_DNA"/>
</dbReference>
<reference evidence="1" key="1">
    <citation type="submission" date="2013-08" db="EMBL/GenBank/DDBJ databases">
        <authorList>
            <person name="Durkin A.S."/>
            <person name="Haft D.R."/>
            <person name="McCorrison J."/>
            <person name="Torralba M."/>
            <person name="Gillis M."/>
            <person name="Haft D.H."/>
            <person name="Methe B."/>
            <person name="Sutton G."/>
            <person name="Nelson K.E."/>
        </authorList>
    </citation>
    <scope>NUCLEOTIDE SEQUENCE [LARGE SCALE GENOMIC DNA]</scope>
    <source>
        <strain evidence="1">F0233</strain>
    </source>
</reference>
<name>U2S5D5_9ACTN</name>
<protein>
    <submittedName>
        <fullName evidence="1">Uncharacterized protein</fullName>
    </submittedName>
</protein>
<evidence type="ECO:0000313" key="1">
    <source>
        <dbReference type="EMBL" id="ERK57972.1"/>
    </source>
</evidence>
<organism evidence="1 2">
    <name type="scientific">Propionibacterium acidifaciens F0233</name>
    <dbReference type="NCBI Taxonomy" id="553198"/>
    <lineage>
        <taxon>Bacteria</taxon>
        <taxon>Bacillati</taxon>
        <taxon>Actinomycetota</taxon>
        <taxon>Actinomycetes</taxon>
        <taxon>Propionibacteriales</taxon>
        <taxon>Propionibacteriaceae</taxon>
        <taxon>Propionibacterium</taxon>
    </lineage>
</organism>
<proteinExistence type="predicted"/>
<keyword evidence="2" id="KW-1185">Reference proteome</keyword>